<name>A0ABM9N5I2_9LACO</name>
<dbReference type="Proteomes" id="UP001314241">
    <property type="component" value="Unassembled WGS sequence"/>
</dbReference>
<comment type="caution">
    <text evidence="1">The sequence shown here is derived from an EMBL/GenBank/DDBJ whole genome shotgun (WGS) entry which is preliminary data.</text>
</comment>
<evidence type="ECO:0000313" key="2">
    <source>
        <dbReference type="Proteomes" id="UP001314241"/>
    </source>
</evidence>
<evidence type="ECO:0000313" key="1">
    <source>
        <dbReference type="EMBL" id="CAK8054443.1"/>
    </source>
</evidence>
<accession>A0ABM9N5I2</accession>
<keyword evidence="2" id="KW-1185">Reference proteome</keyword>
<proteinExistence type="predicted"/>
<sequence length="34" mass="4162">MDEIIKELTSEIEKEIHQEIEDNRYKVFAKKLIK</sequence>
<dbReference type="EMBL" id="CAWVOH010000002">
    <property type="protein sequence ID" value="CAK8054443.1"/>
    <property type="molecule type" value="Genomic_DNA"/>
</dbReference>
<gene>
    <name evidence="1" type="ORF">R54876_GBNLAHCA_01012</name>
</gene>
<organism evidence="1 2">
    <name type="scientific">Eupransor demetentiae</name>
    <dbReference type="NCBI Taxonomy" id="3109584"/>
    <lineage>
        <taxon>Bacteria</taxon>
        <taxon>Bacillati</taxon>
        <taxon>Bacillota</taxon>
        <taxon>Bacilli</taxon>
        <taxon>Lactobacillales</taxon>
        <taxon>Lactobacillaceae</taxon>
        <taxon>Eupransor</taxon>
    </lineage>
</organism>
<protein>
    <submittedName>
        <fullName evidence="1">Uncharacterized protein</fullName>
    </submittedName>
</protein>
<reference evidence="1 2" key="1">
    <citation type="submission" date="2024-01" db="EMBL/GenBank/DDBJ databases">
        <authorList>
            <person name="Botero Cardona J."/>
        </authorList>
    </citation>
    <scope>NUCLEOTIDE SEQUENCE [LARGE SCALE GENOMIC DNA]</scope>
    <source>
        <strain evidence="1 2">LMG 33000</strain>
    </source>
</reference>